<feature type="transmembrane region" description="Helical" evidence="6">
    <location>
        <begin position="454"/>
        <end position="473"/>
    </location>
</feature>
<proteinExistence type="inferred from homology"/>
<keyword evidence="8" id="KW-1185">Reference proteome</keyword>
<evidence type="ECO:0000256" key="1">
    <source>
        <dbReference type="ARBA" id="ARBA00004141"/>
    </source>
</evidence>
<feature type="transmembrane region" description="Helical" evidence="6">
    <location>
        <begin position="176"/>
        <end position="192"/>
    </location>
</feature>
<keyword evidence="5 6" id="KW-0472">Membrane</keyword>
<name>A0A6A6T3B7_9PLEO</name>
<feature type="transmembrane region" description="Helical" evidence="6">
    <location>
        <begin position="44"/>
        <end position="61"/>
    </location>
</feature>
<protein>
    <recommendedName>
        <fullName evidence="9">NCS1 nucleoside transporter family protein-like protein</fullName>
    </recommendedName>
</protein>
<evidence type="ECO:0000256" key="4">
    <source>
        <dbReference type="ARBA" id="ARBA00022989"/>
    </source>
</evidence>
<evidence type="ECO:0000256" key="2">
    <source>
        <dbReference type="ARBA" id="ARBA00008974"/>
    </source>
</evidence>
<evidence type="ECO:0008006" key="9">
    <source>
        <dbReference type="Google" id="ProtNLM"/>
    </source>
</evidence>
<feature type="transmembrane region" description="Helical" evidence="6">
    <location>
        <begin position="485"/>
        <end position="504"/>
    </location>
</feature>
<dbReference type="InterPro" id="IPR001248">
    <property type="entry name" value="Pur-cyt_permease"/>
</dbReference>
<dbReference type="Pfam" id="PF02133">
    <property type="entry name" value="Transp_cyt_pur"/>
    <property type="match status" value="1"/>
</dbReference>
<accession>A0A6A6T3B7</accession>
<evidence type="ECO:0000313" key="7">
    <source>
        <dbReference type="EMBL" id="KAF2653298.1"/>
    </source>
</evidence>
<feature type="transmembrane region" description="Helical" evidence="6">
    <location>
        <begin position="336"/>
        <end position="365"/>
    </location>
</feature>
<comment type="subcellular location">
    <subcellularLocation>
        <location evidence="1">Membrane</location>
        <topology evidence="1">Multi-pass membrane protein</topology>
    </subcellularLocation>
</comment>
<evidence type="ECO:0000256" key="5">
    <source>
        <dbReference type="ARBA" id="ARBA00023136"/>
    </source>
</evidence>
<feature type="transmembrane region" description="Helical" evidence="6">
    <location>
        <begin position="277"/>
        <end position="304"/>
    </location>
</feature>
<organism evidence="7 8">
    <name type="scientific">Lophiostoma macrostomum CBS 122681</name>
    <dbReference type="NCBI Taxonomy" id="1314788"/>
    <lineage>
        <taxon>Eukaryota</taxon>
        <taxon>Fungi</taxon>
        <taxon>Dikarya</taxon>
        <taxon>Ascomycota</taxon>
        <taxon>Pezizomycotina</taxon>
        <taxon>Dothideomycetes</taxon>
        <taxon>Pleosporomycetidae</taxon>
        <taxon>Pleosporales</taxon>
        <taxon>Lophiostomataceae</taxon>
        <taxon>Lophiostoma</taxon>
    </lineage>
</organism>
<sequence length="563" mass="62937">MALKHRLVSLDQSIRLKGDEALHEQTDAWSNRDLIPLPPWRRTWGWFNFFGFWAIASLNLANWQTPSTYLTMGLSVRQAMLIIVVGRLLIAMFSALIAWCGLKWHIGFTVQNRYSWGMRASYIPLLQRIMLNFIWNAVQCWNGGRLVAVCITAIWPSFARIPNTFGPDMPTTTYEFVGFVVFWFLSTPFLWLRPEKFKVPFLIVCTWCGIGMLAWMIWALAAAGGVGPLWYQGQTVSATSQWSSSWLIMAGINQAIGGLAAGITNGSDFSRYARAPIHYAIGTVTSCVITGILVSLIGLVTAAAGQKLYGEVYWNPPDLLMVMMDSGNGSSGSRAAVFFLSAGFAFTAMFENICGNAIAGGIDLAGLFPRYIDIRRGAIITFVAAWVVQPWQLINRATTFISVLSSFSVFLAPIMGIMACDYYILRKRKVRLSHLYRTEDTCYWFWHGVNWRAVVAWMCGWAPTIGGLVVSVRGDLNPPRALVQLYYMAFLIGFFISATIFYLLNLAFPVPDMVQYDEVDVYGTFTAAEARRIGVVPLEDDTSIADIQRDESGIHVEVGDEKK</sequence>
<dbReference type="OrthoDB" id="2018619at2759"/>
<feature type="transmembrane region" description="Helical" evidence="6">
    <location>
        <begin position="400"/>
        <end position="425"/>
    </location>
</feature>
<dbReference type="Gene3D" id="1.10.4160.10">
    <property type="entry name" value="Hydantoin permease"/>
    <property type="match status" value="1"/>
</dbReference>
<evidence type="ECO:0000313" key="8">
    <source>
        <dbReference type="Proteomes" id="UP000799324"/>
    </source>
</evidence>
<dbReference type="PANTHER" id="PTHR30618">
    <property type="entry name" value="NCS1 FAMILY PURINE/PYRIMIDINE TRANSPORTER"/>
    <property type="match status" value="1"/>
</dbReference>
<gene>
    <name evidence="7" type="ORF">K491DRAFT_694813</name>
</gene>
<keyword evidence="4 6" id="KW-1133">Transmembrane helix</keyword>
<dbReference type="GO" id="GO:0015205">
    <property type="term" value="F:nucleobase transmembrane transporter activity"/>
    <property type="evidence" value="ECO:0007669"/>
    <property type="project" value="TreeGrafter"/>
</dbReference>
<keyword evidence="3 6" id="KW-0812">Transmembrane</keyword>
<dbReference type="CDD" id="cd11482">
    <property type="entry name" value="SLC-NCS1sbd_NRT1-like"/>
    <property type="match status" value="1"/>
</dbReference>
<feature type="transmembrane region" description="Helical" evidence="6">
    <location>
        <begin position="246"/>
        <end position="265"/>
    </location>
</feature>
<dbReference type="PANTHER" id="PTHR30618:SF4">
    <property type="entry name" value="ALLANTOIN PERMEASE"/>
    <property type="match status" value="1"/>
</dbReference>
<comment type="similarity">
    <text evidence="2">Belongs to the purine-cytosine permease (2.A.39) family.</text>
</comment>
<evidence type="ECO:0000256" key="6">
    <source>
        <dbReference type="SAM" id="Phobius"/>
    </source>
</evidence>
<reference evidence="7" key="1">
    <citation type="journal article" date="2020" name="Stud. Mycol.">
        <title>101 Dothideomycetes genomes: a test case for predicting lifestyles and emergence of pathogens.</title>
        <authorList>
            <person name="Haridas S."/>
            <person name="Albert R."/>
            <person name="Binder M."/>
            <person name="Bloem J."/>
            <person name="Labutti K."/>
            <person name="Salamov A."/>
            <person name="Andreopoulos B."/>
            <person name="Baker S."/>
            <person name="Barry K."/>
            <person name="Bills G."/>
            <person name="Bluhm B."/>
            <person name="Cannon C."/>
            <person name="Castanera R."/>
            <person name="Culley D."/>
            <person name="Daum C."/>
            <person name="Ezra D."/>
            <person name="Gonzalez J."/>
            <person name="Henrissat B."/>
            <person name="Kuo A."/>
            <person name="Liang C."/>
            <person name="Lipzen A."/>
            <person name="Lutzoni F."/>
            <person name="Magnuson J."/>
            <person name="Mondo S."/>
            <person name="Nolan M."/>
            <person name="Ohm R."/>
            <person name="Pangilinan J."/>
            <person name="Park H.-J."/>
            <person name="Ramirez L."/>
            <person name="Alfaro M."/>
            <person name="Sun H."/>
            <person name="Tritt A."/>
            <person name="Yoshinaga Y."/>
            <person name="Zwiers L.-H."/>
            <person name="Turgeon B."/>
            <person name="Goodwin S."/>
            <person name="Spatafora J."/>
            <person name="Crous P."/>
            <person name="Grigoriev I."/>
        </authorList>
    </citation>
    <scope>NUCLEOTIDE SEQUENCE</scope>
    <source>
        <strain evidence="7">CBS 122681</strain>
    </source>
</reference>
<evidence type="ECO:0000256" key="3">
    <source>
        <dbReference type="ARBA" id="ARBA00022692"/>
    </source>
</evidence>
<dbReference type="Proteomes" id="UP000799324">
    <property type="component" value="Unassembled WGS sequence"/>
</dbReference>
<dbReference type="GO" id="GO:0005886">
    <property type="term" value="C:plasma membrane"/>
    <property type="evidence" value="ECO:0007669"/>
    <property type="project" value="TreeGrafter"/>
</dbReference>
<dbReference type="AlphaFoldDB" id="A0A6A6T3B7"/>
<feature type="transmembrane region" description="Helical" evidence="6">
    <location>
        <begin position="199"/>
        <end position="226"/>
    </location>
</feature>
<feature type="transmembrane region" description="Helical" evidence="6">
    <location>
        <begin position="133"/>
        <end position="156"/>
    </location>
</feature>
<dbReference type="EMBL" id="MU004383">
    <property type="protein sequence ID" value="KAF2653298.1"/>
    <property type="molecule type" value="Genomic_DNA"/>
</dbReference>
<feature type="transmembrane region" description="Helical" evidence="6">
    <location>
        <begin position="81"/>
        <end position="102"/>
    </location>
</feature>
<dbReference type="InterPro" id="IPR045225">
    <property type="entry name" value="Uracil/uridine/allantoin_perm"/>
</dbReference>
<feature type="transmembrane region" description="Helical" evidence="6">
    <location>
        <begin position="377"/>
        <end position="394"/>
    </location>
</feature>